<accession>I7IA31</accession>
<dbReference type="EMBL" id="LN871599">
    <property type="protein sequence ID" value="CCF76054.1"/>
    <property type="molecule type" value="Genomic_DNA"/>
</dbReference>
<reference evidence="1 2" key="2">
    <citation type="journal article" date="2013" name="PLoS ONE">
        <title>Whole genome mapping and re-organization of the nuclear and mitochondrial genomes of Babesia microti isolates.</title>
        <authorList>
            <person name="Cornillot E."/>
            <person name="Dassouli A."/>
            <person name="Garg A."/>
            <person name="Pachikara N."/>
            <person name="Randazzo S."/>
            <person name="Depoix D."/>
            <person name="Carcy B."/>
            <person name="Delbecq S."/>
            <person name="Frutos R."/>
            <person name="Silva J.C."/>
            <person name="Sutton R."/>
            <person name="Krause P.J."/>
            <person name="Mamoun C.B."/>
        </authorList>
    </citation>
    <scope>NUCLEOTIDE SEQUENCE [LARGE SCALE GENOMIC DNA]</scope>
    <source>
        <strain evidence="1 2">RI</strain>
    </source>
</reference>
<dbReference type="RefSeq" id="XP_012650462.1">
    <property type="nucleotide sequence ID" value="XM_012795008.1"/>
</dbReference>
<dbReference type="AlphaFoldDB" id="I7IA31"/>
<reference evidence="1 2" key="3">
    <citation type="journal article" date="2016" name="Sci. Rep.">
        <title>Genome-wide diversity and gene expression profiling of Babesia microti isolates identify polymorphic genes that mediate host-pathogen interactions.</title>
        <authorList>
            <person name="Silva J.C."/>
            <person name="Cornillot E."/>
            <person name="McCracken C."/>
            <person name="Usmani-Brown S."/>
            <person name="Dwivedi A."/>
            <person name="Ifeonu O.O."/>
            <person name="Crabtree J."/>
            <person name="Gotia H.T."/>
            <person name="Virji A.Z."/>
            <person name="Reynes C."/>
            <person name="Colinge J."/>
            <person name="Kumar V."/>
            <person name="Lawres L."/>
            <person name="Pazzi J.E."/>
            <person name="Pablo J.V."/>
            <person name="Hung C."/>
            <person name="Brancato J."/>
            <person name="Kumari P."/>
            <person name="Orvis J."/>
            <person name="Tretina K."/>
            <person name="Chibucos M."/>
            <person name="Ott S."/>
            <person name="Sadzewicz L."/>
            <person name="Sengamalay N."/>
            <person name="Shetty A.C."/>
            <person name="Su Q."/>
            <person name="Tallon L."/>
            <person name="Fraser C.M."/>
            <person name="Frutos R."/>
            <person name="Molina D.M."/>
            <person name="Krause P.J."/>
            <person name="Ben Mamoun C."/>
        </authorList>
    </citation>
    <scope>NUCLEOTIDE SEQUENCE [LARGE SCALE GENOMIC DNA]</scope>
    <source>
        <strain evidence="1 2">RI</strain>
    </source>
</reference>
<dbReference type="KEGG" id="bmic:BmR1_04g09415"/>
<reference evidence="1 2" key="1">
    <citation type="journal article" date="2012" name="Nucleic Acids Res.">
        <title>Sequencing of the smallest Apicomplexan genome from the human pathogen Babesia microti.</title>
        <authorList>
            <person name="Cornillot E."/>
            <person name="Hadj-Kaddour K."/>
            <person name="Dassouli A."/>
            <person name="Noel B."/>
            <person name="Ranwez V."/>
            <person name="Vacherie B."/>
            <person name="Augagneur Y."/>
            <person name="Bres V."/>
            <person name="Duclos A."/>
            <person name="Randazzo S."/>
            <person name="Carcy B."/>
            <person name="Debierre-Grockiego F."/>
            <person name="Delbecq S."/>
            <person name="Moubri-Menage K."/>
            <person name="Shams-Eldin H."/>
            <person name="Usmani-Brown S."/>
            <person name="Bringaud F."/>
            <person name="Wincker P."/>
            <person name="Vivares C.P."/>
            <person name="Schwarz R.T."/>
            <person name="Schetters T.P."/>
            <person name="Krause P.J."/>
            <person name="Gorenflot A."/>
            <person name="Berry V."/>
            <person name="Barbe V."/>
            <person name="Ben Mamoun C."/>
        </authorList>
    </citation>
    <scope>NUCLEOTIDE SEQUENCE [LARGE SCALE GENOMIC DNA]</scope>
    <source>
        <strain evidence="1 2">RI</strain>
    </source>
</reference>
<evidence type="ECO:0000313" key="1">
    <source>
        <dbReference type="EMBL" id="CCF76054.1"/>
    </source>
</evidence>
<organism evidence="1 2">
    <name type="scientific">Babesia microti (strain RI)</name>
    <dbReference type="NCBI Taxonomy" id="1133968"/>
    <lineage>
        <taxon>Eukaryota</taxon>
        <taxon>Sar</taxon>
        <taxon>Alveolata</taxon>
        <taxon>Apicomplexa</taxon>
        <taxon>Aconoidasida</taxon>
        <taxon>Piroplasmida</taxon>
        <taxon>Babesiidae</taxon>
        <taxon>Babesia</taxon>
    </lineage>
</organism>
<name>I7IA31_BABMR</name>
<keyword evidence="2" id="KW-1185">Reference proteome</keyword>
<sequence>MGKESSVISDYVQLEKLKKALPQKLIKLSEQKKCKSISQLGLAIKQSRDRTIQSHKSRNDIFYQQNQRHNPKKIKKSKAKLPSSSISTEYAHKIMVKAKNLKIIC</sequence>
<protein>
    <submittedName>
        <fullName evidence="1">Uncharacterized protein</fullName>
    </submittedName>
</protein>
<evidence type="ECO:0000313" key="2">
    <source>
        <dbReference type="Proteomes" id="UP000002899"/>
    </source>
</evidence>
<proteinExistence type="predicted"/>
<gene>
    <name evidence="1" type="ORF">BmR1_04g09415</name>
</gene>
<dbReference type="VEuPathDB" id="PiroplasmaDB:BmR1_04g09415"/>
<dbReference type="Proteomes" id="UP000002899">
    <property type="component" value="Chromosome IV"/>
</dbReference>
<dbReference type="GeneID" id="24426508"/>